<dbReference type="Pfam" id="PF00440">
    <property type="entry name" value="TetR_N"/>
    <property type="match status" value="1"/>
</dbReference>
<dbReference type="RefSeq" id="WP_274260689.1">
    <property type="nucleotide sequence ID" value="NZ_CP117884.1"/>
</dbReference>
<gene>
    <name evidence="4" type="ORF">PQ472_01345</name>
</gene>
<name>A0ABY7WYB4_9LACO</name>
<accession>A0ABY7WYB4</accession>
<evidence type="ECO:0000256" key="2">
    <source>
        <dbReference type="PROSITE-ProRule" id="PRU00335"/>
    </source>
</evidence>
<dbReference type="InterPro" id="IPR050624">
    <property type="entry name" value="HTH-type_Tx_Regulator"/>
</dbReference>
<keyword evidence="5" id="KW-1185">Reference proteome</keyword>
<proteinExistence type="predicted"/>
<evidence type="ECO:0000259" key="3">
    <source>
        <dbReference type="PROSITE" id="PS50977"/>
    </source>
</evidence>
<dbReference type="EMBL" id="CP117884">
    <property type="protein sequence ID" value="WDF82915.1"/>
    <property type="molecule type" value="Genomic_DNA"/>
</dbReference>
<evidence type="ECO:0000313" key="4">
    <source>
        <dbReference type="EMBL" id="WDF82915.1"/>
    </source>
</evidence>
<dbReference type="Gene3D" id="1.10.357.10">
    <property type="entry name" value="Tetracycline Repressor, domain 2"/>
    <property type="match status" value="1"/>
</dbReference>
<protein>
    <submittedName>
        <fullName evidence="4">TetR/AcrR family transcriptional regulator</fullName>
    </submittedName>
</protein>
<feature type="domain" description="HTH tetR-type" evidence="3">
    <location>
        <begin position="5"/>
        <end position="65"/>
    </location>
</feature>
<reference evidence="4 5" key="1">
    <citation type="submission" date="2023-02" db="EMBL/GenBank/DDBJ databases">
        <title>Genome sequence of Lacticaseibacillus sp. KACC 23028.</title>
        <authorList>
            <person name="Kim S."/>
            <person name="Heo J."/>
            <person name="Kwon S.-W."/>
        </authorList>
    </citation>
    <scope>NUCLEOTIDE SEQUENCE [LARGE SCALE GENOMIC DNA]</scope>
    <source>
        <strain evidence="4 5">KACC 23028</strain>
    </source>
</reference>
<organism evidence="4 5">
    <name type="scientific">Lacticaseibacillus pabuli</name>
    <dbReference type="NCBI Taxonomy" id="3025672"/>
    <lineage>
        <taxon>Bacteria</taxon>
        <taxon>Bacillati</taxon>
        <taxon>Bacillota</taxon>
        <taxon>Bacilli</taxon>
        <taxon>Lactobacillales</taxon>
        <taxon>Lactobacillaceae</taxon>
        <taxon>Lacticaseibacillus</taxon>
    </lineage>
</organism>
<dbReference type="PROSITE" id="PS50977">
    <property type="entry name" value="HTH_TETR_2"/>
    <property type="match status" value="1"/>
</dbReference>
<dbReference type="Proteomes" id="UP001220377">
    <property type="component" value="Chromosome"/>
</dbReference>
<evidence type="ECO:0000313" key="5">
    <source>
        <dbReference type="Proteomes" id="UP001220377"/>
    </source>
</evidence>
<dbReference type="SUPFAM" id="SSF46689">
    <property type="entry name" value="Homeodomain-like"/>
    <property type="match status" value="1"/>
</dbReference>
<dbReference type="InterPro" id="IPR001647">
    <property type="entry name" value="HTH_TetR"/>
</dbReference>
<dbReference type="InterPro" id="IPR009057">
    <property type="entry name" value="Homeodomain-like_sf"/>
</dbReference>
<sequence>MGQVERTKRDIIAAFQGLLQKQNFDDITVDAICKAALVNRTTFYRYFPSKVELALALISRIFADLAAADNTDLVGQFCDFFDDNRALIRHLLPETQGKFYGEFVRLVADYLNAAADPVHETNDPLVAAIRQSISPPIMSKFMANALIGLSKEALASSDMQNIDGAKAFLRDAVMKLAR</sequence>
<dbReference type="PANTHER" id="PTHR43479:SF16">
    <property type="entry name" value="HTH TETR-TYPE DOMAIN-CONTAINING PROTEIN"/>
    <property type="match status" value="1"/>
</dbReference>
<dbReference type="PANTHER" id="PTHR43479">
    <property type="entry name" value="ACREF/ENVCD OPERON REPRESSOR-RELATED"/>
    <property type="match status" value="1"/>
</dbReference>
<evidence type="ECO:0000256" key="1">
    <source>
        <dbReference type="ARBA" id="ARBA00023125"/>
    </source>
</evidence>
<keyword evidence="1 2" id="KW-0238">DNA-binding</keyword>
<feature type="DNA-binding region" description="H-T-H motif" evidence="2">
    <location>
        <begin position="28"/>
        <end position="47"/>
    </location>
</feature>